<evidence type="ECO:0000259" key="3">
    <source>
        <dbReference type="Pfam" id="PF01557"/>
    </source>
</evidence>
<comment type="caution">
    <text evidence="4">The sequence shown here is derived from an EMBL/GenBank/DDBJ whole genome shotgun (WGS) entry which is preliminary data.</text>
</comment>
<proteinExistence type="inferred from homology"/>
<organism evidence="4 5">
    <name type="scientific">Leucobacter aridicollis</name>
    <dbReference type="NCBI Taxonomy" id="283878"/>
    <lineage>
        <taxon>Bacteria</taxon>
        <taxon>Bacillati</taxon>
        <taxon>Actinomycetota</taxon>
        <taxon>Actinomycetes</taxon>
        <taxon>Micrococcales</taxon>
        <taxon>Microbacteriaceae</taxon>
        <taxon>Leucobacter</taxon>
    </lineage>
</organism>
<keyword evidence="4" id="KW-0378">Hydrolase</keyword>
<dbReference type="EMBL" id="JACCBD010000001">
    <property type="protein sequence ID" value="NYD28221.1"/>
    <property type="molecule type" value="Genomic_DNA"/>
</dbReference>
<dbReference type="AlphaFoldDB" id="A0A852R3R5"/>
<dbReference type="GO" id="GO:0044281">
    <property type="term" value="P:small molecule metabolic process"/>
    <property type="evidence" value="ECO:0007669"/>
    <property type="project" value="UniProtKB-ARBA"/>
</dbReference>
<dbReference type="PANTHER" id="PTHR42796">
    <property type="entry name" value="FUMARYLACETOACETATE HYDROLASE DOMAIN-CONTAINING PROTEIN 2A-RELATED"/>
    <property type="match status" value="1"/>
</dbReference>
<evidence type="ECO:0000313" key="4">
    <source>
        <dbReference type="EMBL" id="NYD28221.1"/>
    </source>
</evidence>
<evidence type="ECO:0000256" key="1">
    <source>
        <dbReference type="ARBA" id="ARBA00010211"/>
    </source>
</evidence>
<accession>A0A852R3R5</accession>
<name>A0A852R3R5_9MICO</name>
<dbReference type="RefSeq" id="WP_185987903.1">
    <property type="nucleotide sequence ID" value="NZ_BAAALZ010000006.1"/>
</dbReference>
<keyword evidence="5" id="KW-1185">Reference proteome</keyword>
<dbReference type="SUPFAM" id="SSF56529">
    <property type="entry name" value="FAH"/>
    <property type="match status" value="1"/>
</dbReference>
<dbReference type="InterPro" id="IPR051121">
    <property type="entry name" value="FAH"/>
</dbReference>
<dbReference type="InterPro" id="IPR011234">
    <property type="entry name" value="Fumarylacetoacetase-like_C"/>
</dbReference>
<dbReference type="Pfam" id="PF01557">
    <property type="entry name" value="FAA_hydrolase"/>
    <property type="match status" value="1"/>
</dbReference>
<dbReference type="Proteomes" id="UP000586095">
    <property type="component" value="Unassembled WGS sequence"/>
</dbReference>
<dbReference type="GO" id="GO:0016787">
    <property type="term" value="F:hydrolase activity"/>
    <property type="evidence" value="ECO:0007669"/>
    <property type="project" value="UniProtKB-KW"/>
</dbReference>
<gene>
    <name evidence="4" type="ORF">BJ960_003024</name>
</gene>
<reference evidence="4 5" key="1">
    <citation type="submission" date="2020-07" db="EMBL/GenBank/DDBJ databases">
        <title>Sequencing the genomes of 1000 actinobacteria strains.</title>
        <authorList>
            <person name="Klenk H.-P."/>
        </authorList>
    </citation>
    <scope>NUCLEOTIDE SEQUENCE [LARGE SCALE GENOMIC DNA]</scope>
    <source>
        <strain evidence="4 5">DSM 17380</strain>
    </source>
</reference>
<protein>
    <submittedName>
        <fullName evidence="4">Fumarylacetoacetate (FAA) hydrolase family protein</fullName>
    </submittedName>
</protein>
<evidence type="ECO:0000256" key="2">
    <source>
        <dbReference type="ARBA" id="ARBA00022723"/>
    </source>
</evidence>
<dbReference type="GO" id="GO:0046872">
    <property type="term" value="F:metal ion binding"/>
    <property type="evidence" value="ECO:0007669"/>
    <property type="project" value="UniProtKB-KW"/>
</dbReference>
<evidence type="ECO:0000313" key="5">
    <source>
        <dbReference type="Proteomes" id="UP000586095"/>
    </source>
</evidence>
<dbReference type="InterPro" id="IPR036663">
    <property type="entry name" value="Fumarylacetoacetase_C_sf"/>
</dbReference>
<feature type="domain" description="Fumarylacetoacetase-like C-terminal" evidence="3">
    <location>
        <begin position="218"/>
        <end position="361"/>
    </location>
</feature>
<keyword evidence="2" id="KW-0479">Metal-binding</keyword>
<dbReference type="Gene3D" id="3.90.850.10">
    <property type="entry name" value="Fumarylacetoacetase-like, C-terminal domain"/>
    <property type="match status" value="1"/>
</dbReference>
<comment type="similarity">
    <text evidence="1">Belongs to the FAH family.</text>
</comment>
<dbReference type="PANTHER" id="PTHR42796:SF7">
    <property type="entry name" value="2-DEHYDRO-3-DEOXY-D-ARABINONATE DEHYDRATASE"/>
    <property type="match status" value="1"/>
</dbReference>
<sequence>MLKPIDVLPADASEATLIARVWDPAVRAGRVAVVRGDELVDLSRSIATVSDLLDEADPVARVRSAEATRTWPLDEVLEASFAGDVDRPYLLAPLDLQVVKACGVTFVDSMVERVIEERCGGDPSAAAAVRAEVSAAIGGDLASLQPGSPAAQEAKRVLQERGFWSQYLEVGIGPDPEVFSKAPVLASVGVGAGIGVPDFSAWNNPEPELVLSVNSRGEIRGVTLGNDVNLRDVEGRSALLLGKAKDNNASSAVGPFLRLFDERFTLDSVRGEDIELRVDGADGYVMMGVNSVSRISRPFEDLVAATYGEHHQYPDGFVLFTGTLFAPTEDRGERGLGFTHHYGDNVTIRSPHLGALHNTVREMSELPRWSVGLREFMAGQQRIAAEQ</sequence>